<dbReference type="InterPro" id="IPR051786">
    <property type="entry name" value="ASN_synthetase/amidase"/>
</dbReference>
<dbReference type="PANTHER" id="PTHR43284">
    <property type="entry name" value="ASPARAGINE SYNTHETASE (GLUTAMINE-HYDROLYZING)"/>
    <property type="match status" value="1"/>
</dbReference>
<dbReference type="Pfam" id="PF00733">
    <property type="entry name" value="Asn_synthase"/>
    <property type="match status" value="1"/>
</dbReference>
<keyword evidence="6 8" id="KW-0315">Glutamine amidotransferase</keyword>
<dbReference type="InterPro" id="IPR029055">
    <property type="entry name" value="Ntn_hydrolases_N"/>
</dbReference>
<evidence type="ECO:0000256" key="8">
    <source>
        <dbReference type="PIRSR" id="PIRSR001589-1"/>
    </source>
</evidence>
<feature type="binding site" evidence="9">
    <location>
        <position position="292"/>
    </location>
    <ligand>
        <name>ATP</name>
        <dbReference type="ChEBI" id="CHEBI:30616"/>
    </ligand>
</feature>
<dbReference type="InterPro" id="IPR017932">
    <property type="entry name" value="GATase_2_dom"/>
</dbReference>
<protein>
    <recommendedName>
        <fullName evidence="3">asparagine synthase (glutamine-hydrolyzing)</fullName>
        <ecNumber evidence="3">6.3.5.4</ecNumber>
    </recommendedName>
</protein>
<reference evidence="12 13" key="1">
    <citation type="journal article" date="2016" name="Nat. Commun.">
        <title>Thousands of microbial genomes shed light on interconnected biogeochemical processes in an aquifer system.</title>
        <authorList>
            <person name="Anantharaman K."/>
            <person name="Brown C.T."/>
            <person name="Hug L.A."/>
            <person name="Sharon I."/>
            <person name="Castelle C.J."/>
            <person name="Probst A.J."/>
            <person name="Thomas B.C."/>
            <person name="Singh A."/>
            <person name="Wilkins M.J."/>
            <person name="Karaoz U."/>
            <person name="Brodie E.L."/>
            <person name="Williams K.H."/>
            <person name="Hubbard S.S."/>
            <person name="Banfield J.F."/>
        </authorList>
    </citation>
    <scope>NUCLEOTIDE SEQUENCE [LARGE SCALE GENOMIC DNA]</scope>
</reference>
<evidence type="ECO:0000256" key="4">
    <source>
        <dbReference type="ARBA" id="ARBA00022741"/>
    </source>
</evidence>
<dbReference type="InterPro" id="IPR033738">
    <property type="entry name" value="AsnB_N"/>
</dbReference>
<dbReference type="Pfam" id="PF13537">
    <property type="entry name" value="GATase_7"/>
    <property type="match status" value="1"/>
</dbReference>
<sequence>MCGVNGFTWNDADALRRMHRATTHRGPDDEGFFEAPGISFAHNRLSIIDLSPGGHQPMTSPDGRYTIIYNGEIYNYRELKRELEGLGETFTSQSDTEVLLRFFARWGVDGLRKLNGIFAFAVWDRDERSLTLVRDQIGIKPLYYHVDGTRLIFSSEIKAILEHDVSRVVDMEAVGQYFRLLYVPGPRTMFRDVKKLQPGHALTFSAKGGSASGGKDGQVAMKQWWKLEEGKQITSYKDAVVGVRERVRSAVQRQLVSDRPLGVFLSGGVDSTSVLAMMRDLDPSGTIKTFSVGYETEIDPQKYNADARLARQTSDHFKTEHYEFTMTAAVVLACLDDIALYMDEPVSNHVQSSTYLLAKFAKPTITVALGGDGGDELFGGYPRYWYAQKIDLIRRIPIARQALGLCLSKEFAKKTATTPGLERHLSFVMQKEVSVRSFLKTPGDVRSALAPSFASEWRDATNQLMAADVQTWLPDESLVRTDKLTMAHGLEERVPLLDVDLVEYAFRIPTRFKLDSRTQGKKVLIDAMRPYLPSHVLDQEKRAWMSPAAKWIRGPLLPFVREVLSPSYNPETAAFIDFAAANKILDDHLSKRAYGLHAIWSILTFQLWWKKFSSKIG</sequence>
<keyword evidence="4 9" id="KW-0547">Nucleotide-binding</keyword>
<keyword evidence="5 9" id="KW-0067">ATP-binding</keyword>
<dbReference type="Gene3D" id="3.60.20.10">
    <property type="entry name" value="Glutamine Phosphoribosylpyrophosphate, subunit 1, domain 1"/>
    <property type="match status" value="1"/>
</dbReference>
<gene>
    <name evidence="12" type="ORF">A3E39_01320</name>
</gene>
<dbReference type="NCBIfam" id="TIGR01536">
    <property type="entry name" value="asn_synth_AEB"/>
    <property type="match status" value="1"/>
</dbReference>
<dbReference type="GO" id="GO:0004066">
    <property type="term" value="F:asparagine synthase (glutamine-hydrolyzing) activity"/>
    <property type="evidence" value="ECO:0007669"/>
    <property type="project" value="UniProtKB-EC"/>
</dbReference>
<feature type="active site" description="For GATase activity" evidence="8">
    <location>
        <position position="2"/>
    </location>
</feature>
<evidence type="ECO:0000256" key="10">
    <source>
        <dbReference type="PIRSR" id="PIRSR001589-3"/>
    </source>
</evidence>
<evidence type="ECO:0000313" key="13">
    <source>
        <dbReference type="Proteomes" id="UP000176603"/>
    </source>
</evidence>
<dbReference type="EMBL" id="MGEH01000024">
    <property type="protein sequence ID" value="OGL78784.1"/>
    <property type="molecule type" value="Genomic_DNA"/>
</dbReference>
<evidence type="ECO:0000256" key="7">
    <source>
        <dbReference type="ARBA" id="ARBA00048741"/>
    </source>
</evidence>
<comment type="pathway">
    <text evidence="1">Amino-acid biosynthesis; L-asparagine biosynthesis; L-asparagine from L-aspartate (L-Gln route): step 1/1.</text>
</comment>
<dbReference type="Gene3D" id="3.40.50.620">
    <property type="entry name" value="HUPs"/>
    <property type="match status" value="1"/>
</dbReference>
<feature type="domain" description="Glutamine amidotransferase type-2" evidence="11">
    <location>
        <begin position="2"/>
        <end position="207"/>
    </location>
</feature>
<dbReference type="CDD" id="cd01991">
    <property type="entry name" value="Asn_synthase_B_C"/>
    <property type="match status" value="1"/>
</dbReference>
<evidence type="ECO:0000256" key="9">
    <source>
        <dbReference type="PIRSR" id="PIRSR001589-2"/>
    </source>
</evidence>
<dbReference type="GO" id="GO:0006529">
    <property type="term" value="P:asparagine biosynthetic process"/>
    <property type="evidence" value="ECO:0007669"/>
    <property type="project" value="UniProtKB-KW"/>
</dbReference>
<accession>A0A1F7ULZ6</accession>
<dbReference type="PROSITE" id="PS51278">
    <property type="entry name" value="GATASE_TYPE_2"/>
    <property type="match status" value="1"/>
</dbReference>
<dbReference type="PIRSF" id="PIRSF001589">
    <property type="entry name" value="Asn_synthetase_glu-h"/>
    <property type="match status" value="1"/>
</dbReference>
<dbReference type="InterPro" id="IPR006426">
    <property type="entry name" value="Asn_synth_AEB"/>
</dbReference>
<comment type="caution">
    <text evidence="12">The sequence shown here is derived from an EMBL/GenBank/DDBJ whole genome shotgun (WGS) entry which is preliminary data.</text>
</comment>
<dbReference type="STRING" id="1802399.A3E39_01320"/>
<evidence type="ECO:0000256" key="3">
    <source>
        <dbReference type="ARBA" id="ARBA00012737"/>
    </source>
</evidence>
<dbReference type="Proteomes" id="UP000176603">
    <property type="component" value="Unassembled WGS sequence"/>
</dbReference>
<comment type="catalytic activity">
    <reaction evidence="7">
        <text>L-aspartate + L-glutamine + ATP + H2O = L-asparagine + L-glutamate + AMP + diphosphate + H(+)</text>
        <dbReference type="Rhea" id="RHEA:12228"/>
        <dbReference type="ChEBI" id="CHEBI:15377"/>
        <dbReference type="ChEBI" id="CHEBI:15378"/>
        <dbReference type="ChEBI" id="CHEBI:29985"/>
        <dbReference type="ChEBI" id="CHEBI:29991"/>
        <dbReference type="ChEBI" id="CHEBI:30616"/>
        <dbReference type="ChEBI" id="CHEBI:33019"/>
        <dbReference type="ChEBI" id="CHEBI:58048"/>
        <dbReference type="ChEBI" id="CHEBI:58359"/>
        <dbReference type="ChEBI" id="CHEBI:456215"/>
        <dbReference type="EC" id="6.3.5.4"/>
    </reaction>
</comment>
<evidence type="ECO:0000256" key="2">
    <source>
        <dbReference type="ARBA" id="ARBA00005752"/>
    </source>
</evidence>
<comment type="similarity">
    <text evidence="2">Belongs to the asparagine synthetase family.</text>
</comment>
<dbReference type="AlphaFoldDB" id="A0A1F7ULZ6"/>
<dbReference type="GO" id="GO:0005524">
    <property type="term" value="F:ATP binding"/>
    <property type="evidence" value="ECO:0007669"/>
    <property type="project" value="UniProtKB-KW"/>
</dbReference>
<dbReference type="InterPro" id="IPR014729">
    <property type="entry name" value="Rossmann-like_a/b/a_fold"/>
</dbReference>
<evidence type="ECO:0000256" key="5">
    <source>
        <dbReference type="ARBA" id="ARBA00022840"/>
    </source>
</evidence>
<evidence type="ECO:0000256" key="1">
    <source>
        <dbReference type="ARBA" id="ARBA00005187"/>
    </source>
</evidence>
<dbReference type="CDD" id="cd00712">
    <property type="entry name" value="AsnB"/>
    <property type="match status" value="1"/>
</dbReference>
<keyword evidence="8" id="KW-0028">Amino-acid biosynthesis</keyword>
<feature type="site" description="Important for beta-aspartyl-AMP intermediate formation" evidence="10">
    <location>
        <position position="372"/>
    </location>
</feature>
<proteinExistence type="inferred from homology"/>
<organism evidence="12 13">
    <name type="scientific">Candidatus Uhrbacteria bacterium RIFCSPHIGHO2_12_FULL_60_25</name>
    <dbReference type="NCBI Taxonomy" id="1802399"/>
    <lineage>
        <taxon>Bacteria</taxon>
        <taxon>Candidatus Uhriibacteriota</taxon>
    </lineage>
</organism>
<dbReference type="SUPFAM" id="SSF52402">
    <property type="entry name" value="Adenine nucleotide alpha hydrolases-like"/>
    <property type="match status" value="1"/>
</dbReference>
<evidence type="ECO:0000259" key="11">
    <source>
        <dbReference type="PROSITE" id="PS51278"/>
    </source>
</evidence>
<evidence type="ECO:0000256" key="6">
    <source>
        <dbReference type="ARBA" id="ARBA00022962"/>
    </source>
</evidence>
<evidence type="ECO:0000313" key="12">
    <source>
        <dbReference type="EMBL" id="OGL78784.1"/>
    </source>
</evidence>
<dbReference type="EC" id="6.3.5.4" evidence="3"/>
<feature type="binding site" evidence="9">
    <location>
        <position position="95"/>
    </location>
    <ligand>
        <name>L-glutamine</name>
        <dbReference type="ChEBI" id="CHEBI:58359"/>
    </ligand>
</feature>
<dbReference type="InterPro" id="IPR001962">
    <property type="entry name" value="Asn_synthase"/>
</dbReference>
<dbReference type="PANTHER" id="PTHR43284:SF1">
    <property type="entry name" value="ASPARAGINE SYNTHETASE"/>
    <property type="match status" value="1"/>
</dbReference>
<dbReference type="GO" id="GO:0005829">
    <property type="term" value="C:cytosol"/>
    <property type="evidence" value="ECO:0007669"/>
    <property type="project" value="TreeGrafter"/>
</dbReference>
<keyword evidence="8" id="KW-0061">Asparagine biosynthesis</keyword>
<name>A0A1F7ULZ6_9BACT</name>
<dbReference type="SUPFAM" id="SSF56235">
    <property type="entry name" value="N-terminal nucleophile aminohydrolases (Ntn hydrolases)"/>
    <property type="match status" value="1"/>
</dbReference>